<proteinExistence type="inferred from homology"/>
<evidence type="ECO:0000313" key="5">
    <source>
        <dbReference type="Proteomes" id="UP000185657"/>
    </source>
</evidence>
<dbReference type="EMBL" id="CP017476">
    <property type="protein sequence ID" value="AOW12748.1"/>
    <property type="molecule type" value="Genomic_DNA"/>
</dbReference>
<dbReference type="AlphaFoldDB" id="A0A167GVL8"/>
<evidence type="ECO:0000313" key="4">
    <source>
        <dbReference type="EMBL" id="OAD39937.1"/>
    </source>
</evidence>
<dbReference type="InterPro" id="IPR013538">
    <property type="entry name" value="ASHA1/2-like_C"/>
</dbReference>
<evidence type="ECO:0000313" key="6">
    <source>
        <dbReference type="Proteomes" id="UP000185680"/>
    </source>
</evidence>
<dbReference type="Pfam" id="PF08327">
    <property type="entry name" value="AHSA1"/>
    <property type="match status" value="1"/>
</dbReference>
<dbReference type="SUPFAM" id="SSF55961">
    <property type="entry name" value="Bet v1-like"/>
    <property type="match status" value="1"/>
</dbReference>
<dbReference type="RefSeq" id="WP_066093757.1">
    <property type="nucleotide sequence ID" value="NZ_CP017476.1"/>
</dbReference>
<evidence type="ECO:0000259" key="2">
    <source>
        <dbReference type="Pfam" id="PF08327"/>
    </source>
</evidence>
<reference evidence="3 6" key="2">
    <citation type="submission" date="2016-10" db="EMBL/GenBank/DDBJ databases">
        <title>Hydorgenophaga sp. LPB0072 isolated from gastropod.</title>
        <authorList>
            <person name="Kim E."/>
            <person name="Yi H."/>
        </authorList>
    </citation>
    <scope>NUCLEOTIDE SEQUENCE [LARGE SCALE GENOMIC DNA]</scope>
    <source>
        <strain evidence="3 6">LPB0072</strain>
    </source>
</reference>
<protein>
    <submittedName>
        <fullName evidence="3">ATPase</fullName>
    </submittedName>
</protein>
<evidence type="ECO:0000256" key="1">
    <source>
        <dbReference type="ARBA" id="ARBA00006817"/>
    </source>
</evidence>
<dbReference type="Gene3D" id="3.30.530.20">
    <property type="match status" value="1"/>
</dbReference>
<comment type="similarity">
    <text evidence="1">Belongs to the AHA1 family.</text>
</comment>
<dbReference type="InterPro" id="IPR023393">
    <property type="entry name" value="START-like_dom_sf"/>
</dbReference>
<dbReference type="KEGG" id="hyl:LPB072_07740"/>
<keyword evidence="5" id="KW-1185">Reference proteome</keyword>
<gene>
    <name evidence="3" type="ORF">LPB072_07740</name>
    <name evidence="4" type="ORF">LPB72_17235</name>
</gene>
<dbReference type="Proteomes" id="UP000185680">
    <property type="component" value="Chromosome"/>
</dbReference>
<dbReference type="Proteomes" id="UP000185657">
    <property type="component" value="Unassembled WGS sequence"/>
</dbReference>
<dbReference type="OrthoDB" id="2313602at2"/>
<dbReference type="CDD" id="cd08897">
    <property type="entry name" value="SRPBCC_CalC_Aha1-like_4"/>
    <property type="match status" value="1"/>
</dbReference>
<dbReference type="STRING" id="1763535.LPB072_07740"/>
<evidence type="ECO:0000313" key="3">
    <source>
        <dbReference type="EMBL" id="AOW12748.1"/>
    </source>
</evidence>
<feature type="domain" description="Activator of Hsp90 ATPase homologue 1/2-like C-terminal" evidence="2">
    <location>
        <begin position="10"/>
        <end position="132"/>
    </location>
</feature>
<sequence>MKISVESTVNAPIENVWRAYTTPEDIKQWNAASDDWHTTRATVDLRAGGAFTSRMEAKDGSFGFDFAGTYIRVVPNELIEYAFGDRAGAVEFRAGSKGVTVRVTFDAETENPVEQQRQGWQAILNNFAKHVEAHA</sequence>
<dbReference type="EMBL" id="LVWD01000034">
    <property type="protein sequence ID" value="OAD39937.1"/>
    <property type="molecule type" value="Genomic_DNA"/>
</dbReference>
<organism evidence="3 6">
    <name type="scientific">Hydrogenophaga crassostreae</name>
    <dbReference type="NCBI Taxonomy" id="1763535"/>
    <lineage>
        <taxon>Bacteria</taxon>
        <taxon>Pseudomonadati</taxon>
        <taxon>Pseudomonadota</taxon>
        <taxon>Betaproteobacteria</taxon>
        <taxon>Burkholderiales</taxon>
        <taxon>Comamonadaceae</taxon>
        <taxon>Hydrogenophaga</taxon>
    </lineage>
</organism>
<reference evidence="4 5" key="1">
    <citation type="submission" date="2016-02" db="EMBL/GenBank/DDBJ databases">
        <title>Draft genome sequence of Hydrogenophaga sp. LPB0072.</title>
        <authorList>
            <person name="Shin S.-K."/>
            <person name="Yi H."/>
        </authorList>
    </citation>
    <scope>NUCLEOTIDE SEQUENCE [LARGE SCALE GENOMIC DNA]</scope>
    <source>
        <strain evidence="4 5">LPB0072</strain>
    </source>
</reference>
<name>A0A167GVL8_9BURK</name>
<accession>A0A167GVL8</accession>